<dbReference type="PROSITE" id="PS51198">
    <property type="entry name" value="UVRD_HELICASE_ATP_BIND"/>
    <property type="match status" value="1"/>
</dbReference>
<feature type="binding site" evidence="5">
    <location>
        <begin position="212"/>
        <end position="219"/>
    </location>
    <ligand>
        <name>ATP</name>
        <dbReference type="ChEBI" id="CHEBI:30616"/>
    </ligand>
</feature>
<dbReference type="RefSeq" id="WP_100390041.1">
    <property type="nucleotide sequence ID" value="NZ_BMZU01000001.1"/>
</dbReference>
<evidence type="ECO:0000256" key="4">
    <source>
        <dbReference type="ARBA" id="ARBA00022840"/>
    </source>
</evidence>
<dbReference type="Proteomes" id="UP000231742">
    <property type="component" value="Unassembled WGS sequence"/>
</dbReference>
<dbReference type="EMBL" id="PGFH01000003">
    <property type="protein sequence ID" value="PJJ78138.1"/>
    <property type="molecule type" value="Genomic_DNA"/>
</dbReference>
<evidence type="ECO:0000256" key="7">
    <source>
        <dbReference type="SAM" id="MobiDB-lite"/>
    </source>
</evidence>
<dbReference type="InterPro" id="IPR000212">
    <property type="entry name" value="DNA_helicase_UvrD/REP"/>
</dbReference>
<dbReference type="PANTHER" id="PTHR11070:SF45">
    <property type="entry name" value="DNA 3'-5' HELICASE"/>
    <property type="match status" value="1"/>
</dbReference>
<dbReference type="GO" id="GO:0016787">
    <property type="term" value="F:hydrolase activity"/>
    <property type="evidence" value="ECO:0007669"/>
    <property type="project" value="UniProtKB-UniRule"/>
</dbReference>
<keyword evidence="1 5" id="KW-0547">Nucleotide-binding</keyword>
<evidence type="ECO:0000256" key="6">
    <source>
        <dbReference type="SAM" id="Coils"/>
    </source>
</evidence>
<keyword evidence="10" id="KW-1185">Reference proteome</keyword>
<evidence type="ECO:0000256" key="2">
    <source>
        <dbReference type="ARBA" id="ARBA00022801"/>
    </source>
</evidence>
<dbReference type="GO" id="GO:0005829">
    <property type="term" value="C:cytosol"/>
    <property type="evidence" value="ECO:0007669"/>
    <property type="project" value="TreeGrafter"/>
</dbReference>
<dbReference type="Pfam" id="PF01443">
    <property type="entry name" value="Viral_helicase1"/>
    <property type="match status" value="1"/>
</dbReference>
<sequence>MSSSELERERAYVHGLYRRLDALRNAAQEQLESVRRSAPGGTHQNRSERDAFARIYEDRIGQLREIDERLAFGRLELELDADSDTDSEGTAERPVRYIGRIGLRDEEQRPLLLDWRVPQARAFYQATAATPLGARARRHLQSNGRDIVRIDDEIFDTELLHTDAASLQGEAALMASLTAERTGRMGDIVATIQAEQDAIIRSELRGALVVQGGPGTGKTAVALHRAAFLLYSHRERLSASGVLIVGPSRSFLRYIEAVLPSLGETGVVLASLGQLFPGVDARHEDIDSVAQLKGSLEMAALIKRAVRSRRVVPTETQRMEINGEILDVPADLIRAAMQKAWDSHKPHNLARVVFNKAAIAGISRLLADQLRSHGNTIDDADQKWLREDIRTAHDVKVALNTAWMPLTPEKLVSDLYARPGWLRSLTPRWTPEERDLLRRERDAPFTISDVALLDEAAELLGEVDVAQTAAERERKQQRKRDVENAAAAIRNMDVEGMIDAETLAEGFEASAERATTAELAAADRSWTYGHIVVDEAQELSPMQWRLLARRNPLKSFTIVGDVAQASAAAATNSWGAALAADIGDHWRLEELTVNYRTPSQIVAVAEAVALAHDVSITPSRAVRRSEWPVDVTLVSASELGARVSDVVGADRAISSDGTVAVIVSDSLTSSIVDALQQSFAGDVGEGAAGLNKPIAVLTPRESKGLEFDSVVVVEPQRIVDEISRGAAALYVAMTRSTQRLSIVASQGLPEGIPTPE</sequence>
<dbReference type="GO" id="GO:0000725">
    <property type="term" value="P:recombinational repair"/>
    <property type="evidence" value="ECO:0007669"/>
    <property type="project" value="TreeGrafter"/>
</dbReference>
<evidence type="ECO:0000313" key="9">
    <source>
        <dbReference type="EMBL" id="PJJ78138.1"/>
    </source>
</evidence>
<dbReference type="OrthoDB" id="9787585at2"/>
<dbReference type="InterPro" id="IPR027417">
    <property type="entry name" value="P-loop_NTPase"/>
</dbReference>
<evidence type="ECO:0000259" key="8">
    <source>
        <dbReference type="PROSITE" id="PS51198"/>
    </source>
</evidence>
<keyword evidence="2 5" id="KW-0378">Hydrolase</keyword>
<dbReference type="PANTHER" id="PTHR11070">
    <property type="entry name" value="UVRD / RECB / PCRA DNA HELICASE FAMILY MEMBER"/>
    <property type="match status" value="1"/>
</dbReference>
<feature type="domain" description="UvrD-like helicase ATP-binding" evidence="8">
    <location>
        <begin position="191"/>
        <end position="598"/>
    </location>
</feature>
<keyword evidence="4 5" id="KW-0067">ATP-binding</keyword>
<dbReference type="GO" id="GO:0003677">
    <property type="term" value="F:DNA binding"/>
    <property type="evidence" value="ECO:0007669"/>
    <property type="project" value="InterPro"/>
</dbReference>
<dbReference type="Gene3D" id="3.40.50.300">
    <property type="entry name" value="P-loop containing nucleotide triphosphate hydrolases"/>
    <property type="match status" value="2"/>
</dbReference>
<evidence type="ECO:0000313" key="10">
    <source>
        <dbReference type="Proteomes" id="UP000231742"/>
    </source>
</evidence>
<keyword evidence="3 5" id="KW-0347">Helicase</keyword>
<proteinExistence type="predicted"/>
<dbReference type="AlphaFoldDB" id="A0A2M9D2B1"/>
<reference evidence="9 10" key="1">
    <citation type="submission" date="2017-11" db="EMBL/GenBank/DDBJ databases">
        <title>Genomic Encyclopedia of Archaeal and Bacterial Type Strains, Phase II (KMG-II): From Individual Species to Whole Genera.</title>
        <authorList>
            <person name="Goeker M."/>
        </authorList>
    </citation>
    <scope>NUCLEOTIDE SEQUENCE [LARGE SCALE GENOMIC DNA]</scope>
    <source>
        <strain evidence="9 10">DSM 16400</strain>
    </source>
</reference>
<dbReference type="SUPFAM" id="SSF52540">
    <property type="entry name" value="P-loop containing nucleoside triphosphate hydrolases"/>
    <property type="match status" value="1"/>
</dbReference>
<name>A0A2M9D2B1_9MICO</name>
<evidence type="ECO:0000256" key="5">
    <source>
        <dbReference type="PROSITE-ProRule" id="PRU00560"/>
    </source>
</evidence>
<feature type="region of interest" description="Disordered" evidence="7">
    <location>
        <begin position="31"/>
        <end position="50"/>
    </location>
</feature>
<comment type="caution">
    <text evidence="9">The sequence shown here is derived from an EMBL/GenBank/DDBJ whole genome shotgun (WGS) entry which is preliminary data.</text>
</comment>
<dbReference type="InterPro" id="IPR027351">
    <property type="entry name" value="(+)RNA_virus_helicase_core_dom"/>
</dbReference>
<keyword evidence="6" id="KW-0175">Coiled coil</keyword>
<dbReference type="InterPro" id="IPR014016">
    <property type="entry name" value="UvrD-like_ATP-bd"/>
</dbReference>
<gene>
    <name evidence="9" type="ORF">CLV85_2593</name>
</gene>
<accession>A0A2M9D2B1</accession>
<evidence type="ECO:0000256" key="1">
    <source>
        <dbReference type="ARBA" id="ARBA00022741"/>
    </source>
</evidence>
<organism evidence="9 10">
    <name type="scientific">Salinibacterium amurskyense</name>
    <dbReference type="NCBI Taxonomy" id="205941"/>
    <lineage>
        <taxon>Bacteria</taxon>
        <taxon>Bacillati</taxon>
        <taxon>Actinomycetota</taxon>
        <taxon>Actinomycetes</taxon>
        <taxon>Micrococcales</taxon>
        <taxon>Microbacteriaceae</taxon>
        <taxon>Salinibacterium</taxon>
    </lineage>
</organism>
<dbReference type="GO" id="GO:0005524">
    <property type="term" value="F:ATP binding"/>
    <property type="evidence" value="ECO:0007669"/>
    <property type="project" value="UniProtKB-UniRule"/>
</dbReference>
<feature type="coiled-coil region" evidence="6">
    <location>
        <begin position="465"/>
        <end position="492"/>
    </location>
</feature>
<evidence type="ECO:0000256" key="3">
    <source>
        <dbReference type="ARBA" id="ARBA00022806"/>
    </source>
</evidence>
<protein>
    <submittedName>
        <fullName evidence="9">DNA helicase IV</fullName>
    </submittedName>
</protein>
<dbReference type="GO" id="GO:0043138">
    <property type="term" value="F:3'-5' DNA helicase activity"/>
    <property type="evidence" value="ECO:0007669"/>
    <property type="project" value="TreeGrafter"/>
</dbReference>